<dbReference type="InterPro" id="IPR047002">
    <property type="entry name" value="Tcp10_C_sf"/>
</dbReference>
<feature type="region of interest" description="Disordered" evidence="3">
    <location>
        <begin position="964"/>
        <end position="983"/>
    </location>
</feature>
<dbReference type="GO" id="GO:0005814">
    <property type="term" value="C:centriole"/>
    <property type="evidence" value="ECO:0007669"/>
    <property type="project" value="TreeGrafter"/>
</dbReference>
<dbReference type="STRING" id="136037.A0A067R8P8"/>
<dbReference type="AlphaFoldDB" id="A0A067R8P8"/>
<feature type="compositionally biased region" description="Basic and acidic residues" evidence="3">
    <location>
        <begin position="544"/>
        <end position="556"/>
    </location>
</feature>
<name>A0A067R8P8_ZOONE</name>
<dbReference type="Proteomes" id="UP000027135">
    <property type="component" value="Unassembled WGS sequence"/>
</dbReference>
<feature type="compositionally biased region" description="Polar residues" evidence="3">
    <location>
        <begin position="106"/>
        <end position="116"/>
    </location>
</feature>
<feature type="compositionally biased region" description="Basic and acidic residues" evidence="3">
    <location>
        <begin position="1027"/>
        <end position="1038"/>
    </location>
</feature>
<evidence type="ECO:0000259" key="5">
    <source>
        <dbReference type="Pfam" id="PF25779"/>
    </source>
</evidence>
<feature type="compositionally biased region" description="Polar residues" evidence="3">
    <location>
        <begin position="1039"/>
        <end position="1085"/>
    </location>
</feature>
<comment type="similarity">
    <text evidence="1">Belongs to the TCP10 family.</text>
</comment>
<evidence type="ECO:0000256" key="2">
    <source>
        <dbReference type="SAM" id="Coils"/>
    </source>
</evidence>
<evidence type="ECO:0000313" key="6">
    <source>
        <dbReference type="EMBL" id="KDR19985.1"/>
    </source>
</evidence>
<dbReference type="GO" id="GO:0061511">
    <property type="term" value="P:centriole elongation"/>
    <property type="evidence" value="ECO:0007669"/>
    <property type="project" value="TreeGrafter"/>
</dbReference>
<feature type="domain" description="CENPJ tubulin-binding region" evidence="5">
    <location>
        <begin position="146"/>
        <end position="187"/>
    </location>
</feature>
<feature type="domain" description="Centromere protein J C-terminal" evidence="4">
    <location>
        <begin position="1226"/>
        <end position="1257"/>
    </location>
</feature>
<keyword evidence="2" id="KW-0175">Coiled coil</keyword>
<feature type="compositionally biased region" description="Polar residues" evidence="3">
    <location>
        <begin position="209"/>
        <end position="225"/>
    </location>
</feature>
<dbReference type="InterPro" id="IPR058029">
    <property type="entry name" value="Tubulin-bd_CENPJ"/>
</dbReference>
<dbReference type="Pfam" id="PF25779">
    <property type="entry name" value="Tubulin-bind_CPAP"/>
    <property type="match status" value="1"/>
</dbReference>
<dbReference type="GO" id="GO:0005813">
    <property type="term" value="C:centrosome"/>
    <property type="evidence" value="ECO:0007669"/>
    <property type="project" value="TreeGrafter"/>
</dbReference>
<feature type="compositionally biased region" description="Low complexity" evidence="3">
    <location>
        <begin position="231"/>
        <end position="242"/>
    </location>
</feature>
<protein>
    <submittedName>
        <fullName evidence="6">Centromere protein J</fullName>
    </submittedName>
</protein>
<dbReference type="GO" id="GO:0060271">
    <property type="term" value="P:cilium assembly"/>
    <property type="evidence" value="ECO:0007669"/>
    <property type="project" value="TreeGrafter"/>
</dbReference>
<dbReference type="EMBL" id="KK852622">
    <property type="protein sequence ID" value="KDR19985.1"/>
    <property type="molecule type" value="Genomic_DNA"/>
</dbReference>
<dbReference type="PANTHER" id="PTHR10331:SF6">
    <property type="entry name" value="SPINDLE ASSEMBLY ABNORMAL 4"/>
    <property type="match status" value="1"/>
</dbReference>
<dbReference type="InParanoid" id="A0A067R8P8"/>
<feature type="region of interest" description="Disordered" evidence="3">
    <location>
        <begin position="1004"/>
        <end position="1097"/>
    </location>
</feature>
<feature type="compositionally biased region" description="Polar residues" evidence="3">
    <location>
        <begin position="575"/>
        <end position="591"/>
    </location>
</feature>
<gene>
    <name evidence="6" type="ORF">L798_05951</name>
</gene>
<feature type="coiled-coil region" evidence="2">
    <location>
        <begin position="667"/>
        <end position="826"/>
    </location>
</feature>
<reference evidence="6 7" key="1">
    <citation type="journal article" date="2014" name="Nat. Commun.">
        <title>Molecular traces of alternative social organization in a termite genome.</title>
        <authorList>
            <person name="Terrapon N."/>
            <person name="Li C."/>
            <person name="Robertson H.M."/>
            <person name="Ji L."/>
            <person name="Meng X."/>
            <person name="Booth W."/>
            <person name="Chen Z."/>
            <person name="Childers C.P."/>
            <person name="Glastad K.M."/>
            <person name="Gokhale K."/>
            <person name="Gowin J."/>
            <person name="Gronenberg W."/>
            <person name="Hermansen R.A."/>
            <person name="Hu H."/>
            <person name="Hunt B.G."/>
            <person name="Huylmans A.K."/>
            <person name="Khalil S.M."/>
            <person name="Mitchell R.D."/>
            <person name="Munoz-Torres M.C."/>
            <person name="Mustard J.A."/>
            <person name="Pan H."/>
            <person name="Reese J.T."/>
            <person name="Scharf M.E."/>
            <person name="Sun F."/>
            <person name="Vogel H."/>
            <person name="Xiao J."/>
            <person name="Yang W."/>
            <person name="Yang Z."/>
            <person name="Yang Z."/>
            <person name="Zhou J."/>
            <person name="Zhu J."/>
            <person name="Brent C.S."/>
            <person name="Elsik C.G."/>
            <person name="Goodisman M.A."/>
            <person name="Liberles D.A."/>
            <person name="Roe R.M."/>
            <person name="Vargo E.L."/>
            <person name="Vilcinskas A."/>
            <person name="Wang J."/>
            <person name="Bornberg-Bauer E."/>
            <person name="Korb J."/>
            <person name="Zhang G."/>
            <person name="Liebig J."/>
        </authorList>
    </citation>
    <scope>NUCLEOTIDE SEQUENCE [LARGE SCALE GENOMIC DNA]</scope>
    <source>
        <tissue evidence="6">Whole organism</tissue>
    </source>
</reference>
<keyword evidence="7" id="KW-1185">Reference proteome</keyword>
<dbReference type="OrthoDB" id="10252174at2759"/>
<dbReference type="Gene3D" id="2.60.450.20">
    <property type="match status" value="1"/>
</dbReference>
<sequence length="1273" mass="145074">MNFQTYSHTGSIMQKIEELREWQHQQHEKLLHQQEEQRLLLSNEQHRMYEVFGLQNMDACHVQLSKSTISPHFNSSPNRKSQDFTPEEDDSNNDKDEFPSDLSARETGNYNPYTNPILQTVMKDNSKERHTLDETPVASLNKDFHQLLQEKLEQYGGGDNNHSAFEDKQHKPKRKFLRKGEGLARFRMKPTLLHSQKNSNGMDKIKRTLITNQPNRSATKLSNQSDKSRKNASSSVTNTNKSNVKEKRSKNCVASDKSHTAGLSKTSKSWYPKSAVPKLTLKTREALPSIATWADVLQNQQGPKLQSLDADPKVQQRTDLPQSSPAMDSIEISFLEKVKDADKKSKKEVEELKIFELLEQHAANSSFCSTSSLVARLMEGPINSTPVKNHLLGAPQNYQNEKCTASPLHSYSRKGHSKKDQMLLGSLQFHNKSTSCGYLPYGLDNADNENPTDKGLTNELKFGAYEKNRSPKLTVRSSSHWKSDDGERCLNTSSNSIRMNNSGNSPCNKPLHVRFAETNEYKSLSDGDTSFSSQSDTSINIDYGDDHDSHKLEITNKRSRNSKHFQDDQAWSDGCSCTSSEESRSPNTSFSTTYQSFTMLQSPKPSSQHQTVNQHQVIHTFPVDVETSVYSPLNDCANTHPHTDGQDQTDFGATTQSKGNSEIVFKSTLLRTRLEELEKEIDIFRKENANLQKIKRKHEEDVTRFNKDKIELERKRNEEKEKMESFIHEERKKLNKERSVFEKYCKDLRNQPTKQEREEIQTLKQQLADLQMEMHKKDSRWSAAQIRTRNRLKQLEQENAQLKNEVEKLKKEKSQIKMVKSNTRRNHGVSTAKILHAVNDHITKIKPTDLEDSIVVHDVVSTKKISESVLQKQNSLQHRQAKAKQPSAKINEWGNMCNKVYHAYPIIPDLNPLPSAEKLLEIHEDGTSKNIVINHRTANNSHQNNKATVANELTVCHTPLDIVSSSSEDDDIKKTNGTTRDVPVDNNKIHMAIYEAFYPGNRSDTNSVSKHVPSQQLHPVQNDNGEEANHNYDNKYEQSTKNGVPDHFSSTDSEQENSSLSLSVHTSNTSQQCKTSSTQNSSAISKPSEGREKVYPDGRKEIWYPNGNLKKTSADGSLTKMIYYNGDVKETLSDGTVKYFYAETRIWHTTYAYGLEILEFPEGQTERHQKDGTKEVTYPNGSVRTCFPDGCEEWIFQDGLVVKTDPSLDERVLLLPNGQREVHYKGEMRREYPDGTVKTVYADGKLETRYANGRIRVRDSDGNLIMDSIIQRL</sequence>
<feature type="compositionally biased region" description="Polar residues" evidence="3">
    <location>
        <begin position="68"/>
        <end position="79"/>
    </location>
</feature>
<feature type="region of interest" description="Disordered" evidence="3">
    <location>
        <begin position="523"/>
        <end position="591"/>
    </location>
</feature>
<evidence type="ECO:0000313" key="7">
    <source>
        <dbReference type="Proteomes" id="UP000027135"/>
    </source>
</evidence>
<feature type="compositionally biased region" description="Polar residues" evidence="3">
    <location>
        <begin position="1004"/>
        <end position="1023"/>
    </location>
</feature>
<dbReference type="Pfam" id="PF07202">
    <property type="entry name" value="Tcp10_C"/>
    <property type="match status" value="4"/>
</dbReference>
<evidence type="ECO:0000256" key="1">
    <source>
        <dbReference type="ARBA" id="ARBA00005627"/>
    </source>
</evidence>
<evidence type="ECO:0000259" key="4">
    <source>
        <dbReference type="Pfam" id="PF07202"/>
    </source>
</evidence>
<dbReference type="eggNOG" id="ENOG502QQR0">
    <property type="taxonomic scope" value="Eukaryota"/>
</dbReference>
<feature type="domain" description="Centromere protein J C-terminal" evidence="4">
    <location>
        <begin position="1092"/>
        <end position="1110"/>
    </location>
</feature>
<dbReference type="GO" id="GO:0015631">
    <property type="term" value="F:tubulin binding"/>
    <property type="evidence" value="ECO:0007669"/>
    <property type="project" value="TreeGrafter"/>
</dbReference>
<feature type="region of interest" description="Disordered" evidence="3">
    <location>
        <begin position="155"/>
        <end position="268"/>
    </location>
</feature>
<dbReference type="InterPro" id="IPR009852">
    <property type="entry name" value="CENPJ_C_dom"/>
</dbReference>
<feature type="domain" description="Centromere protein J C-terminal" evidence="4">
    <location>
        <begin position="1188"/>
        <end position="1223"/>
    </location>
</feature>
<organism evidence="6 7">
    <name type="scientific">Zootermopsis nevadensis</name>
    <name type="common">Dampwood termite</name>
    <dbReference type="NCBI Taxonomy" id="136037"/>
    <lineage>
        <taxon>Eukaryota</taxon>
        <taxon>Metazoa</taxon>
        <taxon>Ecdysozoa</taxon>
        <taxon>Arthropoda</taxon>
        <taxon>Hexapoda</taxon>
        <taxon>Insecta</taxon>
        <taxon>Pterygota</taxon>
        <taxon>Neoptera</taxon>
        <taxon>Polyneoptera</taxon>
        <taxon>Dictyoptera</taxon>
        <taxon>Blattodea</taxon>
        <taxon>Blattoidea</taxon>
        <taxon>Termitoidae</taxon>
        <taxon>Termopsidae</taxon>
        <taxon>Zootermopsis</taxon>
    </lineage>
</organism>
<feature type="compositionally biased region" description="Polar residues" evidence="3">
    <location>
        <begin position="526"/>
        <end position="540"/>
    </location>
</feature>
<feature type="compositionally biased region" description="Basic and acidic residues" evidence="3">
    <location>
        <begin position="1088"/>
        <end position="1097"/>
    </location>
</feature>
<feature type="domain" description="Centromere protein J C-terminal" evidence="4">
    <location>
        <begin position="1154"/>
        <end position="1185"/>
    </location>
</feature>
<dbReference type="OMA" id="THKRREY"/>
<evidence type="ECO:0000256" key="3">
    <source>
        <dbReference type="SAM" id="MobiDB-lite"/>
    </source>
</evidence>
<feature type="region of interest" description="Disordered" evidence="3">
    <location>
        <begin position="68"/>
        <end position="116"/>
    </location>
</feature>
<dbReference type="InterPro" id="IPR026581">
    <property type="entry name" value="TCP10L/CENPJ"/>
</dbReference>
<dbReference type="PANTHER" id="PTHR10331">
    <property type="entry name" value="T COMPLEX PROTEIN 10"/>
    <property type="match status" value="1"/>
</dbReference>
<accession>A0A067R8P8</accession>
<proteinExistence type="inferred from homology"/>